<dbReference type="InterPro" id="IPR021332">
    <property type="entry name" value="DUF2944"/>
</dbReference>
<dbReference type="Proteomes" id="UP000197215">
    <property type="component" value="Unassembled WGS sequence"/>
</dbReference>
<name>A0A212TFW9_9BURK</name>
<proteinExistence type="predicted"/>
<sequence length="206" mass="23929">MDEQVIRSLIKWPDVPVCHGWLAFDRRGSWRMRNEYAQAHNLPGDAIQHEGLIHFIQRNLAHNESGEWFFQNGPQRVYIDLGYTPFIARIYPSKDDLLLKTTDDREIQPIDIFLDECGQILISCQFEIQSSKDLTGPMTTFEKRLETVFVLLHDHDLEIFSKSAQFANACGYAGKWCWQGKDYEINLISSKEIKKHHGLLFSARNS</sequence>
<dbReference type="EMBL" id="FYEX01000001">
    <property type="protein sequence ID" value="SNC64706.1"/>
    <property type="molecule type" value="Genomic_DNA"/>
</dbReference>
<dbReference type="RefSeq" id="WP_088813019.1">
    <property type="nucleotide sequence ID" value="NZ_FYEX01000001.1"/>
</dbReference>
<reference evidence="1 2" key="1">
    <citation type="submission" date="2017-06" db="EMBL/GenBank/DDBJ databases">
        <authorList>
            <person name="Kim H.J."/>
            <person name="Triplett B.A."/>
        </authorList>
    </citation>
    <scope>NUCLEOTIDE SEQUENCE [LARGE SCALE GENOMIC DNA]</scope>
    <source>
        <strain evidence="1 2">MWH-VicM1</strain>
    </source>
</reference>
<keyword evidence="2" id="KW-1185">Reference proteome</keyword>
<evidence type="ECO:0008006" key="3">
    <source>
        <dbReference type="Google" id="ProtNLM"/>
    </source>
</evidence>
<accession>A0A212TFW9</accession>
<evidence type="ECO:0000313" key="1">
    <source>
        <dbReference type="EMBL" id="SNC64706.1"/>
    </source>
</evidence>
<dbReference type="OrthoDB" id="7057642at2"/>
<gene>
    <name evidence="1" type="ORF">SAMN06295916_1147</name>
</gene>
<dbReference type="AlphaFoldDB" id="A0A212TFW9"/>
<protein>
    <recommendedName>
        <fullName evidence="3">DUF2946 family protein</fullName>
    </recommendedName>
</protein>
<dbReference type="Pfam" id="PF11161">
    <property type="entry name" value="DUF2944"/>
    <property type="match status" value="1"/>
</dbReference>
<organism evidence="1 2">
    <name type="scientific">Polynucleobacter victoriensis</name>
    <dbReference type="NCBI Taxonomy" id="2049319"/>
    <lineage>
        <taxon>Bacteria</taxon>
        <taxon>Pseudomonadati</taxon>
        <taxon>Pseudomonadota</taxon>
        <taxon>Betaproteobacteria</taxon>
        <taxon>Burkholderiales</taxon>
        <taxon>Burkholderiaceae</taxon>
        <taxon>Polynucleobacter</taxon>
    </lineage>
</organism>
<evidence type="ECO:0000313" key="2">
    <source>
        <dbReference type="Proteomes" id="UP000197215"/>
    </source>
</evidence>